<feature type="domain" description="BRCT" evidence="4">
    <location>
        <begin position="326"/>
        <end position="414"/>
    </location>
</feature>
<proteinExistence type="predicted"/>
<sequence>MNHAMGFAVVDTETTGVFTGFRHRIAEIAVVHVDPDGTITNSWNTLVNPDRDLGPQAIHGIRAADVRRAPRFEQLAGDVIELLAGRIVVAHNWPFDAMHLRAEFERMGIDTPFHAEAGLCTMRVAGRAMPWSRRSLIECCAAAGLADRSWHTAGADAEAAAELLVFFLHHAPHTLEISEAHHHAARWAWPAQPPSTVAPVQRRPSDYITPHFLARLVDRIPRTGQPTTDAYMAMLDGALLDRQISETEADGLLDLAHDLGLQKTDALEIHHRYLHELARAAWSDGVLTRQEQHDVATVAALLGLDDQAAEDALSAQAAPDWVDSTSSDVTVGGLTLALGDKIVLTGQMRRGRSEITAEARQVGLQMMTSVSRQTKAVVAADPDSLSGKAKNARTLGVPVVSEEAFMRALDDLRR</sequence>
<dbReference type="RefSeq" id="WP_241035206.1">
    <property type="nucleotide sequence ID" value="NZ_BAAAJF010000018.1"/>
</dbReference>
<dbReference type="Gene3D" id="3.40.50.10190">
    <property type="entry name" value="BRCT domain"/>
    <property type="match status" value="1"/>
</dbReference>
<keyword evidence="3" id="KW-0269">Exonuclease</keyword>
<gene>
    <name evidence="5" type="ORF">MMF94_05715</name>
</gene>
<dbReference type="PANTHER" id="PTHR30231:SF4">
    <property type="entry name" value="PROTEIN NEN2"/>
    <property type="match status" value="1"/>
</dbReference>
<organism evidence="5 6">
    <name type="scientific">Pseudonocardia alaniniphila</name>
    <dbReference type="NCBI Taxonomy" id="75291"/>
    <lineage>
        <taxon>Bacteria</taxon>
        <taxon>Bacillati</taxon>
        <taxon>Actinomycetota</taxon>
        <taxon>Actinomycetes</taxon>
        <taxon>Pseudonocardiales</taxon>
        <taxon>Pseudonocardiaceae</taxon>
        <taxon>Pseudonocardia</taxon>
    </lineage>
</organism>
<dbReference type="PROSITE" id="PS50172">
    <property type="entry name" value="BRCT"/>
    <property type="match status" value="1"/>
</dbReference>
<dbReference type="SUPFAM" id="SSF53098">
    <property type="entry name" value="Ribonuclease H-like"/>
    <property type="match status" value="1"/>
</dbReference>
<dbReference type="PANTHER" id="PTHR30231">
    <property type="entry name" value="DNA POLYMERASE III SUBUNIT EPSILON"/>
    <property type="match status" value="1"/>
</dbReference>
<dbReference type="CDD" id="cd06127">
    <property type="entry name" value="DEDDh"/>
    <property type="match status" value="1"/>
</dbReference>
<keyword evidence="1" id="KW-0540">Nuclease</keyword>
<dbReference type="InterPro" id="IPR036420">
    <property type="entry name" value="BRCT_dom_sf"/>
</dbReference>
<reference evidence="5 6" key="1">
    <citation type="submission" date="2022-03" db="EMBL/GenBank/DDBJ databases">
        <title>Pseudonocardia alaer sp. nov., a novel actinomycete isolated from reed forest soil.</title>
        <authorList>
            <person name="Wang L."/>
        </authorList>
    </citation>
    <scope>NUCLEOTIDE SEQUENCE [LARGE SCALE GENOMIC DNA]</scope>
    <source>
        <strain evidence="5 6">Y-16303</strain>
    </source>
</reference>
<dbReference type="InterPro" id="IPR036397">
    <property type="entry name" value="RNaseH_sf"/>
</dbReference>
<evidence type="ECO:0000256" key="3">
    <source>
        <dbReference type="ARBA" id="ARBA00022839"/>
    </source>
</evidence>
<dbReference type="InterPro" id="IPR001357">
    <property type="entry name" value="BRCT_dom"/>
</dbReference>
<keyword evidence="6" id="KW-1185">Reference proteome</keyword>
<protein>
    <recommendedName>
        <fullName evidence="4">BRCT domain-containing protein</fullName>
    </recommendedName>
</protein>
<keyword evidence="2" id="KW-0378">Hydrolase</keyword>
<comment type="caution">
    <text evidence="5">The sequence shown here is derived from an EMBL/GenBank/DDBJ whole genome shotgun (WGS) entry which is preliminary data.</text>
</comment>
<evidence type="ECO:0000256" key="2">
    <source>
        <dbReference type="ARBA" id="ARBA00022801"/>
    </source>
</evidence>
<dbReference type="InterPro" id="IPR029024">
    <property type="entry name" value="TerB-like"/>
</dbReference>
<dbReference type="Gene3D" id="3.30.420.10">
    <property type="entry name" value="Ribonuclease H-like superfamily/Ribonuclease H"/>
    <property type="match status" value="1"/>
</dbReference>
<evidence type="ECO:0000313" key="6">
    <source>
        <dbReference type="Proteomes" id="UP001299970"/>
    </source>
</evidence>
<dbReference type="SMART" id="SM00479">
    <property type="entry name" value="EXOIII"/>
    <property type="match status" value="1"/>
</dbReference>
<dbReference type="Proteomes" id="UP001299970">
    <property type="component" value="Unassembled WGS sequence"/>
</dbReference>
<dbReference type="Pfam" id="PF00929">
    <property type="entry name" value="RNase_T"/>
    <property type="match status" value="1"/>
</dbReference>
<evidence type="ECO:0000259" key="4">
    <source>
        <dbReference type="PROSITE" id="PS50172"/>
    </source>
</evidence>
<accession>A0ABS9T9H0</accession>
<name>A0ABS9T9H0_9PSEU</name>
<dbReference type="EMBL" id="JAKXMK010000004">
    <property type="protein sequence ID" value="MCH6165174.1"/>
    <property type="molecule type" value="Genomic_DNA"/>
</dbReference>
<dbReference type="InterPro" id="IPR012337">
    <property type="entry name" value="RNaseH-like_sf"/>
</dbReference>
<dbReference type="SUPFAM" id="SSF158682">
    <property type="entry name" value="TerB-like"/>
    <property type="match status" value="1"/>
</dbReference>
<evidence type="ECO:0000313" key="5">
    <source>
        <dbReference type="EMBL" id="MCH6165174.1"/>
    </source>
</evidence>
<dbReference type="SUPFAM" id="SSF52113">
    <property type="entry name" value="BRCT domain"/>
    <property type="match status" value="1"/>
</dbReference>
<dbReference type="InterPro" id="IPR013520">
    <property type="entry name" value="Ribonucl_H"/>
</dbReference>
<evidence type="ECO:0000256" key="1">
    <source>
        <dbReference type="ARBA" id="ARBA00022722"/>
    </source>
</evidence>